<dbReference type="PANTHER" id="PTHR43046">
    <property type="entry name" value="GDP-MANNOSE MANNOSYL HYDROLASE"/>
    <property type="match status" value="1"/>
</dbReference>
<dbReference type="Proteomes" id="UP000053797">
    <property type="component" value="Unassembled WGS sequence"/>
</dbReference>
<evidence type="ECO:0000256" key="2">
    <source>
        <dbReference type="ARBA" id="ARBA00022801"/>
    </source>
</evidence>
<dbReference type="InterPro" id="IPR020476">
    <property type="entry name" value="Nudix_hydrolase"/>
</dbReference>
<dbReference type="AlphaFoldDB" id="A0A0V8GKJ3"/>
<proteinExistence type="inferred from homology"/>
<sequence>MPISNYYANLRQLVGTQRLFTPCVAAIIRNEAGHILFQDPGGPFWSLPAGAIELGESPAQAVIREVYEETGLFVRPVRLIATFGGESFRLTYPDGNEVEYVATVFECKVVGGTLEAIDGESKQLAYFPKQDRPPLALPYPDHVFEASEATSYFDWEEHWLTDLQQQNR</sequence>
<gene>
    <name evidence="5" type="ORF">AS033_05445</name>
</gene>
<keyword evidence="2 3" id="KW-0378">Hydrolase</keyword>
<dbReference type="PRINTS" id="PR00502">
    <property type="entry name" value="NUDIXFAMILY"/>
</dbReference>
<name>A0A0V8GKJ3_9BACL</name>
<evidence type="ECO:0000256" key="3">
    <source>
        <dbReference type="RuleBase" id="RU003476"/>
    </source>
</evidence>
<evidence type="ECO:0000313" key="5">
    <source>
        <dbReference type="EMBL" id="KSU50824.1"/>
    </source>
</evidence>
<dbReference type="PROSITE" id="PS00893">
    <property type="entry name" value="NUDIX_BOX"/>
    <property type="match status" value="1"/>
</dbReference>
<dbReference type="PROSITE" id="PS51462">
    <property type="entry name" value="NUDIX"/>
    <property type="match status" value="1"/>
</dbReference>
<evidence type="ECO:0000259" key="4">
    <source>
        <dbReference type="PROSITE" id="PS51462"/>
    </source>
</evidence>
<dbReference type="InterPro" id="IPR015797">
    <property type="entry name" value="NUDIX_hydrolase-like_dom_sf"/>
</dbReference>
<dbReference type="PANTHER" id="PTHR43046:SF2">
    <property type="entry name" value="8-OXO-DGTP DIPHOSPHATASE-RELATED"/>
    <property type="match status" value="1"/>
</dbReference>
<dbReference type="SUPFAM" id="SSF55811">
    <property type="entry name" value="Nudix"/>
    <property type="match status" value="1"/>
</dbReference>
<dbReference type="InterPro" id="IPR020084">
    <property type="entry name" value="NUDIX_hydrolase_CS"/>
</dbReference>
<protein>
    <submittedName>
        <fullName evidence="5">NUDIX hydrolase</fullName>
    </submittedName>
</protein>
<dbReference type="Gene3D" id="3.90.79.10">
    <property type="entry name" value="Nucleoside Triphosphate Pyrophosphohydrolase"/>
    <property type="match status" value="1"/>
</dbReference>
<dbReference type="Pfam" id="PF00293">
    <property type="entry name" value="NUDIX"/>
    <property type="match status" value="1"/>
</dbReference>
<evidence type="ECO:0000313" key="6">
    <source>
        <dbReference type="Proteomes" id="UP000053797"/>
    </source>
</evidence>
<comment type="similarity">
    <text evidence="3">Belongs to the Nudix hydrolase family.</text>
</comment>
<accession>A0A0V8GKJ3</accession>
<dbReference type="RefSeq" id="WP_052017109.1">
    <property type="nucleotide sequence ID" value="NZ_FMYN01000001.1"/>
</dbReference>
<dbReference type="OrthoDB" id="9787476at2"/>
<dbReference type="InterPro" id="IPR000086">
    <property type="entry name" value="NUDIX_hydrolase_dom"/>
</dbReference>
<evidence type="ECO:0000256" key="1">
    <source>
        <dbReference type="ARBA" id="ARBA00001946"/>
    </source>
</evidence>
<dbReference type="EMBL" id="LNQL01000001">
    <property type="protein sequence ID" value="KSU50824.1"/>
    <property type="molecule type" value="Genomic_DNA"/>
</dbReference>
<reference evidence="5 6" key="1">
    <citation type="journal article" date="2015" name="Int. J. Syst. Evol. Microbiol.">
        <title>Exiguobacterium enclense sp. nov., isolated from sediment.</title>
        <authorList>
            <person name="Dastager S.G."/>
            <person name="Mawlankar R."/>
            <person name="Sonalkar V.V."/>
            <person name="Thorat M.N."/>
            <person name="Mual P."/>
            <person name="Verma A."/>
            <person name="Krishnamurthi S."/>
            <person name="Tang S.K."/>
            <person name="Li W.J."/>
        </authorList>
    </citation>
    <scope>NUCLEOTIDE SEQUENCE [LARGE SCALE GENOMIC DNA]</scope>
    <source>
        <strain evidence="5 6">NIO-1109</strain>
    </source>
</reference>
<comment type="caution">
    <text evidence="5">The sequence shown here is derived from an EMBL/GenBank/DDBJ whole genome shotgun (WGS) entry which is preliminary data.</text>
</comment>
<feature type="domain" description="Nudix hydrolase" evidence="4">
    <location>
        <begin position="19"/>
        <end position="149"/>
    </location>
</feature>
<organism evidence="5 6">
    <name type="scientific">Exiguobacterium indicum</name>
    <dbReference type="NCBI Taxonomy" id="296995"/>
    <lineage>
        <taxon>Bacteria</taxon>
        <taxon>Bacillati</taxon>
        <taxon>Bacillota</taxon>
        <taxon>Bacilli</taxon>
        <taxon>Bacillales</taxon>
        <taxon>Bacillales Family XII. Incertae Sedis</taxon>
        <taxon>Exiguobacterium</taxon>
    </lineage>
</organism>
<comment type="cofactor">
    <cofactor evidence="1">
        <name>Mg(2+)</name>
        <dbReference type="ChEBI" id="CHEBI:18420"/>
    </cofactor>
</comment>
<dbReference type="GO" id="GO:0016787">
    <property type="term" value="F:hydrolase activity"/>
    <property type="evidence" value="ECO:0007669"/>
    <property type="project" value="UniProtKB-KW"/>
</dbReference>